<dbReference type="InterPro" id="IPR002401">
    <property type="entry name" value="Cyt_P450_E_grp-I"/>
</dbReference>
<evidence type="ECO:0000256" key="3">
    <source>
        <dbReference type="ARBA" id="ARBA00022617"/>
    </source>
</evidence>
<evidence type="ECO:0000256" key="8">
    <source>
        <dbReference type="PIRSR" id="PIRSR602401-1"/>
    </source>
</evidence>
<dbReference type="InterPro" id="IPR001128">
    <property type="entry name" value="Cyt_P450"/>
</dbReference>
<proteinExistence type="inferred from homology"/>
<evidence type="ECO:0000256" key="7">
    <source>
        <dbReference type="ARBA" id="ARBA00023033"/>
    </source>
</evidence>
<dbReference type="InterPro" id="IPR036396">
    <property type="entry name" value="Cyt_P450_sf"/>
</dbReference>
<keyword evidence="7 9" id="KW-0503">Monooxygenase</keyword>
<reference evidence="11 12" key="1">
    <citation type="journal article" date="2018" name="BMC Genomics">
        <title>Genomic evidence for intraspecific hybridization in a clonal and extremely halotolerant yeast.</title>
        <authorList>
            <person name="Gostincar C."/>
            <person name="Stajich J.E."/>
            <person name="Zupancic J."/>
            <person name="Zalar P."/>
            <person name="Gunde-Cimerman N."/>
        </authorList>
    </citation>
    <scope>NUCLEOTIDE SEQUENCE [LARGE SCALE GENOMIC DNA]</scope>
    <source>
        <strain evidence="11 12">EXF-2682</strain>
    </source>
</reference>
<keyword evidence="10" id="KW-1133">Transmembrane helix</keyword>
<keyword evidence="6 8" id="KW-0408">Iron</keyword>
<dbReference type="PROSITE" id="PS00086">
    <property type="entry name" value="CYTOCHROME_P450"/>
    <property type="match status" value="1"/>
</dbReference>
<comment type="caution">
    <text evidence="11">The sequence shown here is derived from an EMBL/GenBank/DDBJ whole genome shotgun (WGS) entry which is preliminary data.</text>
</comment>
<accession>A0A3M7CAS0</accession>
<dbReference type="AlphaFoldDB" id="A0A3M7CAS0"/>
<keyword evidence="5 9" id="KW-0560">Oxidoreductase</keyword>
<keyword evidence="3 8" id="KW-0349">Heme</keyword>
<protein>
    <recommendedName>
        <fullName evidence="13">Cytochrome P450 monooxygenase</fullName>
    </recommendedName>
</protein>
<name>A0A3M7CAS0_HORWE</name>
<evidence type="ECO:0000256" key="1">
    <source>
        <dbReference type="ARBA" id="ARBA00001971"/>
    </source>
</evidence>
<dbReference type="OrthoDB" id="1844152at2759"/>
<dbReference type="Proteomes" id="UP000269276">
    <property type="component" value="Unassembled WGS sequence"/>
</dbReference>
<evidence type="ECO:0000256" key="5">
    <source>
        <dbReference type="ARBA" id="ARBA00023002"/>
    </source>
</evidence>
<dbReference type="Gene3D" id="1.10.630.10">
    <property type="entry name" value="Cytochrome P450"/>
    <property type="match status" value="1"/>
</dbReference>
<dbReference type="EMBL" id="QWIP01001169">
    <property type="protein sequence ID" value="RMY48777.1"/>
    <property type="molecule type" value="Genomic_DNA"/>
</dbReference>
<evidence type="ECO:0000256" key="4">
    <source>
        <dbReference type="ARBA" id="ARBA00022723"/>
    </source>
</evidence>
<evidence type="ECO:0000256" key="9">
    <source>
        <dbReference type="RuleBase" id="RU000461"/>
    </source>
</evidence>
<dbReference type="SUPFAM" id="SSF48264">
    <property type="entry name" value="Cytochrome P450"/>
    <property type="match status" value="1"/>
</dbReference>
<keyword evidence="10" id="KW-0812">Transmembrane</keyword>
<organism evidence="11 12">
    <name type="scientific">Hortaea werneckii</name>
    <name type="common">Black yeast</name>
    <name type="synonym">Cladosporium werneckii</name>
    <dbReference type="NCBI Taxonomy" id="91943"/>
    <lineage>
        <taxon>Eukaryota</taxon>
        <taxon>Fungi</taxon>
        <taxon>Dikarya</taxon>
        <taxon>Ascomycota</taxon>
        <taxon>Pezizomycotina</taxon>
        <taxon>Dothideomycetes</taxon>
        <taxon>Dothideomycetidae</taxon>
        <taxon>Mycosphaerellales</taxon>
        <taxon>Teratosphaeriaceae</taxon>
        <taxon>Hortaea</taxon>
    </lineage>
</organism>
<keyword evidence="10" id="KW-0472">Membrane</keyword>
<dbReference type="InterPro" id="IPR017972">
    <property type="entry name" value="Cyt_P450_CS"/>
</dbReference>
<dbReference type="GO" id="GO:0004497">
    <property type="term" value="F:monooxygenase activity"/>
    <property type="evidence" value="ECO:0007669"/>
    <property type="project" value="UniProtKB-KW"/>
</dbReference>
<feature type="transmembrane region" description="Helical" evidence="10">
    <location>
        <begin position="16"/>
        <end position="37"/>
    </location>
</feature>
<dbReference type="PRINTS" id="PR00463">
    <property type="entry name" value="EP450I"/>
</dbReference>
<evidence type="ECO:0000313" key="12">
    <source>
        <dbReference type="Proteomes" id="UP000269276"/>
    </source>
</evidence>
<gene>
    <name evidence="11" type="ORF">D0863_15310</name>
</gene>
<dbReference type="CDD" id="cd11041">
    <property type="entry name" value="CYP503A1-like"/>
    <property type="match status" value="1"/>
</dbReference>
<evidence type="ECO:0000313" key="11">
    <source>
        <dbReference type="EMBL" id="RMY48777.1"/>
    </source>
</evidence>
<dbReference type="GO" id="GO:0016705">
    <property type="term" value="F:oxidoreductase activity, acting on paired donors, with incorporation or reduction of molecular oxygen"/>
    <property type="evidence" value="ECO:0007669"/>
    <property type="project" value="InterPro"/>
</dbReference>
<sequence length="478" mass="53762">MTVAHDMQHLLQTLPISVQLITGAVVFGLIAFVYSTLSSERPFPGFPIISLSEQGLGPKASWFKHGKQTVLKGLEQTKGPFQILTGTGPKLVVPNRFADELKGLDELDFNMAFAKDFFANYPGFEPFAQGLHDDNLIQETVRVKLTQSLGLVTNDLVDETTASIHDIFGEDKEWQSTQLKQGILDMVARLSSRVFLGQDLCRNERWLHIAKNYTVDSFIAARLLRLVPSVFRPIAHWFMPHCIRVRKEYADANKLIVPEIERRKERAEKAIAAGSKPPKTADTIGWMYEVARGRQVNYVAAQLSLTLAAIHTTTEAITTAMLDVIEQPELLQALRQEVADVVASMNRLVKSNVQLSDGTVLPAGARIMIAPRYLDPDVYEEPLKFDAYRFLREREKPGQVNAWQHVTTSAQHMGFGHGQHACPGRFFASNEIKIALAHLLLKYDWKTDPADKTSEMQFEGNVMTDPKVKVQLRRRAEE</sequence>
<dbReference type="GO" id="GO:0005506">
    <property type="term" value="F:iron ion binding"/>
    <property type="evidence" value="ECO:0007669"/>
    <property type="project" value="InterPro"/>
</dbReference>
<evidence type="ECO:0000256" key="10">
    <source>
        <dbReference type="SAM" id="Phobius"/>
    </source>
</evidence>
<dbReference type="PANTHER" id="PTHR46206:SF2">
    <property type="entry name" value="CYTOCHROME P450 MONOOXYGENASE AUSG-RELATED"/>
    <property type="match status" value="1"/>
</dbReference>
<dbReference type="PANTHER" id="PTHR46206">
    <property type="entry name" value="CYTOCHROME P450"/>
    <property type="match status" value="1"/>
</dbReference>
<dbReference type="GO" id="GO:0020037">
    <property type="term" value="F:heme binding"/>
    <property type="evidence" value="ECO:0007669"/>
    <property type="project" value="InterPro"/>
</dbReference>
<comment type="similarity">
    <text evidence="2 9">Belongs to the cytochrome P450 family.</text>
</comment>
<keyword evidence="4 8" id="KW-0479">Metal-binding</keyword>
<comment type="cofactor">
    <cofactor evidence="1 8">
        <name>heme</name>
        <dbReference type="ChEBI" id="CHEBI:30413"/>
    </cofactor>
</comment>
<feature type="binding site" description="axial binding residue" evidence="8">
    <location>
        <position position="422"/>
    </location>
    <ligand>
        <name>heme</name>
        <dbReference type="ChEBI" id="CHEBI:30413"/>
    </ligand>
    <ligandPart>
        <name>Fe</name>
        <dbReference type="ChEBI" id="CHEBI:18248"/>
    </ligandPart>
</feature>
<evidence type="ECO:0000256" key="6">
    <source>
        <dbReference type="ARBA" id="ARBA00023004"/>
    </source>
</evidence>
<evidence type="ECO:0008006" key="13">
    <source>
        <dbReference type="Google" id="ProtNLM"/>
    </source>
</evidence>
<evidence type="ECO:0000256" key="2">
    <source>
        <dbReference type="ARBA" id="ARBA00010617"/>
    </source>
</evidence>
<dbReference type="Pfam" id="PF00067">
    <property type="entry name" value="p450"/>
    <property type="match status" value="1"/>
</dbReference>